<reference evidence="1 2" key="1">
    <citation type="submission" date="2021-07" db="EMBL/GenBank/DDBJ databases">
        <title>The Aristolochia fimbriata genome: insights into angiosperm evolution, floral development and chemical biosynthesis.</title>
        <authorList>
            <person name="Jiao Y."/>
        </authorList>
    </citation>
    <scope>NUCLEOTIDE SEQUENCE [LARGE SCALE GENOMIC DNA]</scope>
    <source>
        <strain evidence="1">IBCAS-2021</strain>
        <tissue evidence="1">Leaf</tissue>
    </source>
</reference>
<evidence type="ECO:0000313" key="2">
    <source>
        <dbReference type="Proteomes" id="UP000825729"/>
    </source>
</evidence>
<sequence>MPILACTTPPARLAEPKRDVESIWTLEEEEWKMWTTGTAAPDRPSMHGRRAASAMRLWSNGTPQEHIHVNTRHCLGGRVEFKRLTSIRRPTNLTSRAGTRESREPWCLAKCQQLSRHERRRFELLNPALSGGVRGLGAQLTRVSRISSHAAALRLSDQAAVPSFVADYSMF</sequence>
<protein>
    <submittedName>
        <fullName evidence="1">Uncharacterized protein</fullName>
    </submittedName>
</protein>
<dbReference type="EMBL" id="JAINDJ010000004">
    <property type="protein sequence ID" value="KAG9449213.1"/>
    <property type="molecule type" value="Genomic_DNA"/>
</dbReference>
<organism evidence="1 2">
    <name type="scientific">Aristolochia fimbriata</name>
    <name type="common">White veined hardy Dutchman's pipe vine</name>
    <dbReference type="NCBI Taxonomy" id="158543"/>
    <lineage>
        <taxon>Eukaryota</taxon>
        <taxon>Viridiplantae</taxon>
        <taxon>Streptophyta</taxon>
        <taxon>Embryophyta</taxon>
        <taxon>Tracheophyta</taxon>
        <taxon>Spermatophyta</taxon>
        <taxon>Magnoliopsida</taxon>
        <taxon>Magnoliidae</taxon>
        <taxon>Piperales</taxon>
        <taxon>Aristolochiaceae</taxon>
        <taxon>Aristolochia</taxon>
    </lineage>
</organism>
<accession>A0AAV7EK54</accession>
<dbReference type="Proteomes" id="UP000825729">
    <property type="component" value="Unassembled WGS sequence"/>
</dbReference>
<keyword evidence="2" id="KW-1185">Reference proteome</keyword>
<name>A0AAV7EK54_ARIFI</name>
<evidence type="ECO:0000313" key="1">
    <source>
        <dbReference type="EMBL" id="KAG9449213.1"/>
    </source>
</evidence>
<proteinExistence type="predicted"/>
<comment type="caution">
    <text evidence="1">The sequence shown here is derived from an EMBL/GenBank/DDBJ whole genome shotgun (WGS) entry which is preliminary data.</text>
</comment>
<dbReference type="AlphaFoldDB" id="A0AAV7EK54"/>
<gene>
    <name evidence="1" type="ORF">H6P81_009178</name>
</gene>